<name>Q1ZRI8_PHOAS</name>
<dbReference type="HOGENOM" id="CLU_2001725_0_0_6"/>
<reference evidence="1 2" key="1">
    <citation type="journal article" date="2009" name="Proc. Natl. Acad. Sci. U.S.A.">
        <title>The genomic basis of trophic strategy in marine bacteria.</title>
        <authorList>
            <person name="Lauro F.M."/>
            <person name="McDougald D."/>
            <person name="Thomas T."/>
            <person name="Williams T.J."/>
            <person name="Egan S."/>
            <person name="Rice S."/>
            <person name="DeMaere M.Z."/>
            <person name="Ting L."/>
            <person name="Ertan H."/>
            <person name="Johnson J."/>
            <person name="Ferriera S."/>
            <person name="Lapidus A."/>
            <person name="Anderson I."/>
            <person name="Kyrpides N."/>
            <person name="Munk A.C."/>
            <person name="Detter C."/>
            <person name="Han C.S."/>
            <person name="Brown M.V."/>
            <person name="Robb F.T."/>
            <person name="Kjelleberg S."/>
            <person name="Cavicchioli R."/>
        </authorList>
    </citation>
    <scope>NUCLEOTIDE SEQUENCE [LARGE SCALE GENOMIC DNA]</scope>
    <source>
        <strain evidence="1 2">S14</strain>
    </source>
</reference>
<dbReference type="Proteomes" id="UP000001603">
    <property type="component" value="Unassembled WGS sequence"/>
</dbReference>
<protein>
    <submittedName>
        <fullName evidence="1">Uncharacterized protein</fullName>
    </submittedName>
</protein>
<accession>Q1ZRI8</accession>
<evidence type="ECO:0000313" key="2">
    <source>
        <dbReference type="Proteomes" id="UP000001603"/>
    </source>
</evidence>
<dbReference type="AlphaFoldDB" id="Q1ZRI8"/>
<dbReference type="AntiFam" id="ANF00020">
    <property type="entry name" value="tRNA translation"/>
</dbReference>
<comment type="caution">
    <text evidence="1">The sequence shown here is derived from an EMBL/GenBank/DDBJ whole genome shotgun (WGS) entry which is preliminary data.</text>
</comment>
<sequence length="124" mass="14072">MVVGEGFEPSKAVPADLQSAPFGHSGTPPRGYCYIWLSPEKTSVATTFQIRWWWGKDSNLRRQCRQIYNLLPLATREPHHKCGADNSKHSDPVKTFLLNTECLPEFSSDYQLLLIFTFLDVAKA</sequence>
<gene>
    <name evidence="1" type="ORF">VAS14_06448</name>
</gene>
<proteinExistence type="predicted"/>
<evidence type="ECO:0000313" key="1">
    <source>
        <dbReference type="EMBL" id="EAS65339.1"/>
    </source>
</evidence>
<dbReference type="eggNOG" id="ENOG5030NCN">
    <property type="taxonomic scope" value="Bacteria"/>
</dbReference>
<organism evidence="1 2">
    <name type="scientific">Photobacterium angustum (strain S14 / CCUG 15956)</name>
    <name type="common">Vibrio sp. (strain S14 / CCUG 15956)</name>
    <dbReference type="NCBI Taxonomy" id="314292"/>
    <lineage>
        <taxon>Bacteria</taxon>
        <taxon>Pseudomonadati</taxon>
        <taxon>Pseudomonadota</taxon>
        <taxon>Gammaproteobacteria</taxon>
        <taxon>Vibrionales</taxon>
        <taxon>Vibrionaceae</taxon>
        <taxon>Photobacterium</taxon>
    </lineage>
</organism>
<dbReference type="EMBL" id="AAOJ01000002">
    <property type="protein sequence ID" value="EAS65339.1"/>
    <property type="molecule type" value="Genomic_DNA"/>
</dbReference>